<dbReference type="PATRIC" id="fig|59201.158.peg.4145"/>
<dbReference type="EMBL" id="CP011428">
    <property type="protein sequence ID" value="AKH09464.1"/>
    <property type="molecule type" value="Genomic_DNA"/>
</dbReference>
<accession>A0A0F7JEJ5</accession>
<feature type="region of interest" description="Disordered" evidence="1">
    <location>
        <begin position="1"/>
        <end position="28"/>
    </location>
</feature>
<evidence type="ECO:0000256" key="1">
    <source>
        <dbReference type="SAM" id="MobiDB-lite"/>
    </source>
</evidence>
<feature type="compositionally biased region" description="Basic and acidic residues" evidence="1">
    <location>
        <begin position="9"/>
        <end position="25"/>
    </location>
</feature>
<evidence type="ECO:0000313" key="3">
    <source>
        <dbReference type="Proteomes" id="UP000034636"/>
    </source>
</evidence>
<dbReference type="Proteomes" id="UP000034636">
    <property type="component" value="Chromosome"/>
</dbReference>
<proteinExistence type="predicted"/>
<sequence>MLTRFRSKNSKESERKGDKIHKRDSPFQAVFSPPDVLDNLINQTENTVFLKECVLLLWTSSLRA</sequence>
<reference evidence="2 3" key="1">
    <citation type="journal article" date="2015" name="Genome Announc.">
        <title>Complete Genome Sequencing of a Multidrug-Resistant and Human-Invasive Salmonella enterica Serovar Typhimurium Strain of the Emerging Sequence Type 213 Genotype.</title>
        <authorList>
            <person name="Calva E."/>
            <person name="Silva C."/>
            <person name="Zaidi M.B."/>
            <person name="Sanchez-Flores A."/>
            <person name="Estrada K."/>
            <person name="Silva G.G."/>
            <person name="Soto-Jimenez L.M."/>
            <person name="Wiesner M."/>
            <person name="Fernandez-Mora M."/>
            <person name="Edwards R.A."/>
            <person name="Vinuesa P."/>
        </authorList>
    </citation>
    <scope>NUCLEOTIDE SEQUENCE [LARGE SCALE GENOMIC DNA]</scope>
    <source>
        <strain evidence="2 3">YU39</strain>
    </source>
</reference>
<protein>
    <submittedName>
        <fullName evidence="2">Uncharacterized protein</fullName>
    </submittedName>
</protein>
<organism evidence="2 3">
    <name type="scientific">Salmonella typhimurium</name>
    <dbReference type="NCBI Taxonomy" id="90371"/>
    <lineage>
        <taxon>Bacteria</taxon>
        <taxon>Pseudomonadati</taxon>
        <taxon>Pseudomonadota</taxon>
        <taxon>Gammaproteobacteria</taxon>
        <taxon>Enterobacterales</taxon>
        <taxon>Enterobacteriaceae</taxon>
        <taxon>Salmonella</taxon>
    </lineage>
</organism>
<evidence type="ECO:0000313" key="2">
    <source>
        <dbReference type="EMBL" id="AKH09464.1"/>
    </source>
</evidence>
<name>A0A0F7JEJ5_SALTM</name>
<dbReference type="AlphaFoldDB" id="A0A0F7JEJ5"/>
<gene>
    <name evidence="2" type="ORF">SE14_04061</name>
</gene>